<dbReference type="EMBL" id="JANBPG010000888">
    <property type="protein sequence ID" value="KAJ1893082.1"/>
    <property type="molecule type" value="Genomic_DNA"/>
</dbReference>
<protein>
    <submittedName>
        <fullName evidence="1">Uncharacterized protein</fullName>
    </submittedName>
</protein>
<evidence type="ECO:0000313" key="1">
    <source>
        <dbReference type="EMBL" id="KAJ1893082.1"/>
    </source>
</evidence>
<dbReference type="Proteomes" id="UP001150581">
    <property type="component" value="Unassembled WGS sequence"/>
</dbReference>
<reference evidence="1" key="1">
    <citation type="submission" date="2022-07" db="EMBL/GenBank/DDBJ databases">
        <title>Phylogenomic reconstructions and comparative analyses of Kickxellomycotina fungi.</title>
        <authorList>
            <person name="Reynolds N.K."/>
            <person name="Stajich J.E."/>
            <person name="Barry K."/>
            <person name="Grigoriev I.V."/>
            <person name="Crous P."/>
            <person name="Smith M.E."/>
        </authorList>
    </citation>
    <scope>NUCLEOTIDE SEQUENCE</scope>
    <source>
        <strain evidence="1">Benny 63K</strain>
    </source>
</reference>
<sequence length="173" mass="18817">MSRQQITPGSFTVIDHDDGTSSEVEAHIEFMRLAIMQAEIAAPTTNAFSTGVFLVKGKYPISEGRSNESKLNLHAAAHAIAKAQQGNNRHMVPGSTLYTTMEPCSSERVSKVPCTKYIIDAGIKTVVIGVKEPDSFFDCNGVKTMCAAGINVIHLLILQEECLKPNIHLLMDN</sequence>
<keyword evidence="2" id="KW-1185">Reference proteome</keyword>
<gene>
    <name evidence="1" type="ORF">LPJ66_005970</name>
</gene>
<name>A0ACC1IEF6_9FUNG</name>
<accession>A0ACC1IEF6</accession>
<proteinExistence type="predicted"/>
<comment type="caution">
    <text evidence="1">The sequence shown here is derived from an EMBL/GenBank/DDBJ whole genome shotgun (WGS) entry which is preliminary data.</text>
</comment>
<organism evidence="1 2">
    <name type="scientific">Kickxella alabastrina</name>
    <dbReference type="NCBI Taxonomy" id="61397"/>
    <lineage>
        <taxon>Eukaryota</taxon>
        <taxon>Fungi</taxon>
        <taxon>Fungi incertae sedis</taxon>
        <taxon>Zoopagomycota</taxon>
        <taxon>Kickxellomycotina</taxon>
        <taxon>Kickxellomycetes</taxon>
        <taxon>Kickxellales</taxon>
        <taxon>Kickxellaceae</taxon>
        <taxon>Kickxella</taxon>
    </lineage>
</organism>
<evidence type="ECO:0000313" key="2">
    <source>
        <dbReference type="Proteomes" id="UP001150581"/>
    </source>
</evidence>